<feature type="region of interest" description="Disordered" evidence="11">
    <location>
        <begin position="17"/>
        <end position="71"/>
    </location>
</feature>
<evidence type="ECO:0000256" key="3">
    <source>
        <dbReference type="ARBA" id="ARBA00023015"/>
    </source>
</evidence>
<feature type="compositionally biased region" description="Basic residues" evidence="11">
    <location>
        <begin position="60"/>
        <end position="71"/>
    </location>
</feature>
<dbReference type="PANTHER" id="PTHR45654">
    <property type="entry name" value="HOMEOBOX-LEUCINE ZIPPER PROTEIN MERISTEM L1"/>
    <property type="match status" value="1"/>
</dbReference>
<reference evidence="13" key="1">
    <citation type="submission" date="2019-12" db="EMBL/GenBank/DDBJ databases">
        <title>Genome sequencing and annotation of Brassica cretica.</title>
        <authorList>
            <person name="Studholme D.J."/>
            <person name="Sarris P.F."/>
        </authorList>
    </citation>
    <scope>NUCLEOTIDE SEQUENCE</scope>
    <source>
        <strain evidence="13">PFS-102/07</strain>
        <tissue evidence="13">Leaf</tissue>
    </source>
</reference>
<gene>
    <name evidence="13" type="ORF">F2Q70_00009276</name>
</gene>
<evidence type="ECO:0000256" key="1">
    <source>
        <dbReference type="ARBA" id="ARBA00004123"/>
    </source>
</evidence>
<name>A0A8S9M6I3_BRACR</name>
<keyword evidence="8 9" id="KW-0539">Nucleus</keyword>
<evidence type="ECO:0000259" key="12">
    <source>
        <dbReference type="PROSITE" id="PS50071"/>
    </source>
</evidence>
<dbReference type="InterPro" id="IPR057993">
    <property type="entry name" value="HD-Zip_IV_C"/>
</dbReference>
<organism evidence="13">
    <name type="scientific">Brassica cretica</name>
    <name type="common">Mustard</name>
    <dbReference type="NCBI Taxonomy" id="69181"/>
    <lineage>
        <taxon>Eukaryota</taxon>
        <taxon>Viridiplantae</taxon>
        <taxon>Streptophyta</taxon>
        <taxon>Embryophyta</taxon>
        <taxon>Tracheophyta</taxon>
        <taxon>Spermatophyta</taxon>
        <taxon>Magnoliopsida</taxon>
        <taxon>eudicotyledons</taxon>
        <taxon>Gunneridae</taxon>
        <taxon>Pentapetalae</taxon>
        <taxon>rosids</taxon>
        <taxon>malvids</taxon>
        <taxon>Brassicales</taxon>
        <taxon>Brassicaceae</taxon>
        <taxon>Brassiceae</taxon>
        <taxon>Brassica</taxon>
    </lineage>
</organism>
<dbReference type="SUPFAM" id="SSF46689">
    <property type="entry name" value="Homeodomain-like"/>
    <property type="match status" value="1"/>
</dbReference>
<accession>A0A8S9M6I3</accession>
<feature type="domain" description="Homeobox" evidence="12">
    <location>
        <begin position="60"/>
        <end position="120"/>
    </location>
</feature>
<keyword evidence="5 9" id="KW-0238">DNA-binding</keyword>
<dbReference type="InterPro" id="IPR001356">
    <property type="entry name" value="HD"/>
</dbReference>
<keyword evidence="4" id="KW-0175">Coiled coil</keyword>
<dbReference type="InterPro" id="IPR017970">
    <property type="entry name" value="Homeobox_CS"/>
</dbReference>
<dbReference type="GO" id="GO:0005634">
    <property type="term" value="C:nucleus"/>
    <property type="evidence" value="ECO:0007669"/>
    <property type="project" value="UniProtKB-SubCell"/>
</dbReference>
<protein>
    <recommendedName>
        <fullName evidence="12">Homeobox domain-containing protein</fullName>
    </recommendedName>
</protein>
<evidence type="ECO:0000256" key="2">
    <source>
        <dbReference type="ARBA" id="ARBA00006789"/>
    </source>
</evidence>
<evidence type="ECO:0000256" key="5">
    <source>
        <dbReference type="ARBA" id="ARBA00023125"/>
    </source>
</evidence>
<dbReference type="EMBL" id="QGKY02000089">
    <property type="protein sequence ID" value="KAF2615714.1"/>
    <property type="molecule type" value="Genomic_DNA"/>
</dbReference>
<dbReference type="PROSITE" id="PS00027">
    <property type="entry name" value="HOMEOBOX_1"/>
    <property type="match status" value="1"/>
</dbReference>
<dbReference type="InterPro" id="IPR042160">
    <property type="entry name" value="HD-Zip_IV"/>
</dbReference>
<evidence type="ECO:0000256" key="4">
    <source>
        <dbReference type="ARBA" id="ARBA00023054"/>
    </source>
</evidence>
<sequence>MYHPNMFESHHMFDMTTKSTSDNDFEITGNREDDFETKSGTEVTTENPSGEELQDPNQRPNKKKRYHRHTQRQIQELESFFKESPHPDDKQRKELSRDLGLEPLQIKFWFQNKRTQMKAQHERHDNQILKSDNDKLRAENNRYKEALSNATCPNCGANGREPGNCVSLLRVNSGNSSQSNMLILQESCTDASGSYVIYAPVDIVAMNVVLSGGDPDYVALLPSGFAILPDGSVGGGGDGNQEVVSSSTASESCGSLLTVAFQILVDSVPTAKLSLGSVATVNSLIKCTVERIKAAVACDRGGGGP</sequence>
<dbReference type="FunFam" id="1.10.10.60:FF:000229">
    <property type="entry name" value="Homeobox-leucine zipper protein HDG1"/>
    <property type="match status" value="1"/>
</dbReference>
<dbReference type="Pfam" id="PF00046">
    <property type="entry name" value="Homeodomain"/>
    <property type="match status" value="1"/>
</dbReference>
<keyword evidence="7" id="KW-0804">Transcription</keyword>
<dbReference type="PROSITE" id="PS50071">
    <property type="entry name" value="HOMEOBOX_2"/>
    <property type="match status" value="1"/>
</dbReference>
<evidence type="ECO:0000256" key="7">
    <source>
        <dbReference type="ARBA" id="ARBA00023163"/>
    </source>
</evidence>
<evidence type="ECO:0000256" key="8">
    <source>
        <dbReference type="ARBA" id="ARBA00023242"/>
    </source>
</evidence>
<dbReference type="SMART" id="SM00389">
    <property type="entry name" value="HOX"/>
    <property type="match status" value="1"/>
</dbReference>
<dbReference type="AlphaFoldDB" id="A0A8S9M6I3"/>
<evidence type="ECO:0000256" key="10">
    <source>
        <dbReference type="RuleBase" id="RU000682"/>
    </source>
</evidence>
<dbReference type="SUPFAM" id="SSF55961">
    <property type="entry name" value="Bet v1-like"/>
    <property type="match status" value="1"/>
</dbReference>
<comment type="subcellular location">
    <subcellularLocation>
        <location evidence="1 9 10">Nucleus</location>
    </subcellularLocation>
</comment>
<evidence type="ECO:0000313" key="13">
    <source>
        <dbReference type="EMBL" id="KAF2615714.1"/>
    </source>
</evidence>
<dbReference type="GO" id="GO:0000981">
    <property type="term" value="F:DNA-binding transcription factor activity, RNA polymerase II-specific"/>
    <property type="evidence" value="ECO:0007669"/>
    <property type="project" value="InterPro"/>
</dbReference>
<dbReference type="CDD" id="cd00086">
    <property type="entry name" value="homeodomain"/>
    <property type="match status" value="1"/>
</dbReference>
<evidence type="ECO:0000256" key="6">
    <source>
        <dbReference type="ARBA" id="ARBA00023155"/>
    </source>
</evidence>
<evidence type="ECO:0000256" key="11">
    <source>
        <dbReference type="SAM" id="MobiDB-lite"/>
    </source>
</evidence>
<dbReference type="Gene3D" id="1.10.10.60">
    <property type="entry name" value="Homeodomain-like"/>
    <property type="match status" value="1"/>
</dbReference>
<dbReference type="GO" id="GO:0003677">
    <property type="term" value="F:DNA binding"/>
    <property type="evidence" value="ECO:0007669"/>
    <property type="project" value="UniProtKB-UniRule"/>
</dbReference>
<dbReference type="PANTHER" id="PTHR45654:SF98">
    <property type="entry name" value="HOMEOBOX-LEUCINE ZIPPER PROTEIN PROTODERMAL FACTOR 2"/>
    <property type="match status" value="1"/>
</dbReference>
<comment type="similarity">
    <text evidence="2">Belongs to the HD-ZIP homeobox family. Class IV subfamily.</text>
</comment>
<keyword evidence="6 9" id="KW-0371">Homeobox</keyword>
<comment type="caution">
    <text evidence="13">The sequence shown here is derived from an EMBL/GenBank/DDBJ whole genome shotgun (WGS) entry which is preliminary data.</text>
</comment>
<dbReference type="InterPro" id="IPR009057">
    <property type="entry name" value="Homeodomain-like_sf"/>
</dbReference>
<proteinExistence type="inferred from homology"/>
<feature type="compositionally biased region" description="Basic and acidic residues" evidence="11">
    <location>
        <begin position="29"/>
        <end position="39"/>
    </location>
</feature>
<feature type="DNA-binding region" description="Homeobox" evidence="9">
    <location>
        <begin position="62"/>
        <end position="121"/>
    </location>
</feature>
<keyword evidence="3" id="KW-0805">Transcription regulation</keyword>
<evidence type="ECO:0000256" key="9">
    <source>
        <dbReference type="PROSITE-ProRule" id="PRU00108"/>
    </source>
</evidence>
<dbReference type="Pfam" id="PF25797">
    <property type="entry name" value="PDF2_C"/>
    <property type="match status" value="1"/>
</dbReference>